<dbReference type="PROSITE" id="PS50294">
    <property type="entry name" value="WD_REPEATS_REGION"/>
    <property type="match status" value="2"/>
</dbReference>
<evidence type="ECO:0008006" key="7">
    <source>
        <dbReference type="Google" id="ProtNLM"/>
    </source>
</evidence>
<dbReference type="PROSITE" id="PS00678">
    <property type="entry name" value="WD_REPEATS_1"/>
    <property type="match status" value="2"/>
</dbReference>
<evidence type="ECO:0000313" key="6">
    <source>
        <dbReference type="Proteomes" id="UP000054485"/>
    </source>
</evidence>
<organism evidence="5 6">
    <name type="scientific">Suillus luteus UH-Slu-Lm8-n1</name>
    <dbReference type="NCBI Taxonomy" id="930992"/>
    <lineage>
        <taxon>Eukaryota</taxon>
        <taxon>Fungi</taxon>
        <taxon>Dikarya</taxon>
        <taxon>Basidiomycota</taxon>
        <taxon>Agaricomycotina</taxon>
        <taxon>Agaricomycetes</taxon>
        <taxon>Agaricomycetidae</taxon>
        <taxon>Boletales</taxon>
        <taxon>Suillineae</taxon>
        <taxon>Suillaceae</taxon>
        <taxon>Suillus</taxon>
    </lineage>
</organism>
<keyword evidence="1 3" id="KW-0853">WD repeat</keyword>
<dbReference type="STRING" id="930992.A0A0D0AEQ2"/>
<dbReference type="Proteomes" id="UP000054485">
    <property type="component" value="Unassembled WGS sequence"/>
</dbReference>
<reference evidence="6" key="2">
    <citation type="submission" date="2015-01" db="EMBL/GenBank/DDBJ databases">
        <title>Evolutionary Origins and Diversification of the Mycorrhizal Mutualists.</title>
        <authorList>
            <consortium name="DOE Joint Genome Institute"/>
            <consortium name="Mycorrhizal Genomics Consortium"/>
            <person name="Kohler A."/>
            <person name="Kuo A."/>
            <person name="Nagy L.G."/>
            <person name="Floudas D."/>
            <person name="Copeland A."/>
            <person name="Barry K.W."/>
            <person name="Cichocki N."/>
            <person name="Veneault-Fourrey C."/>
            <person name="LaButti K."/>
            <person name="Lindquist E.A."/>
            <person name="Lipzen A."/>
            <person name="Lundell T."/>
            <person name="Morin E."/>
            <person name="Murat C."/>
            <person name="Riley R."/>
            <person name="Ohm R."/>
            <person name="Sun H."/>
            <person name="Tunlid A."/>
            <person name="Henrissat B."/>
            <person name="Grigoriev I.V."/>
            <person name="Hibbett D.S."/>
            <person name="Martin F."/>
        </authorList>
    </citation>
    <scope>NUCLEOTIDE SEQUENCE [LARGE SCALE GENOMIC DNA]</scope>
    <source>
        <strain evidence="6">UH-Slu-Lm8-n1</strain>
    </source>
</reference>
<feature type="compositionally biased region" description="Low complexity" evidence="4">
    <location>
        <begin position="279"/>
        <end position="294"/>
    </location>
</feature>
<feature type="repeat" description="WD" evidence="3">
    <location>
        <begin position="29"/>
        <end position="70"/>
    </location>
</feature>
<dbReference type="HOGENOM" id="CLU_947232_0_0_1"/>
<name>A0A0D0AEQ2_9AGAM</name>
<dbReference type="Gene3D" id="2.130.10.10">
    <property type="entry name" value="YVTN repeat-like/Quinoprotein amine dehydrogenase"/>
    <property type="match status" value="2"/>
</dbReference>
<dbReference type="Pfam" id="PF00400">
    <property type="entry name" value="WD40"/>
    <property type="match status" value="5"/>
</dbReference>
<dbReference type="OrthoDB" id="2654985at2759"/>
<feature type="repeat" description="WD" evidence="3">
    <location>
        <begin position="106"/>
        <end position="135"/>
    </location>
</feature>
<feature type="region of interest" description="Disordered" evidence="4">
    <location>
        <begin position="235"/>
        <end position="256"/>
    </location>
</feature>
<dbReference type="AlphaFoldDB" id="A0A0D0AEQ2"/>
<dbReference type="InParanoid" id="A0A0D0AEQ2"/>
<dbReference type="PROSITE" id="PS50082">
    <property type="entry name" value="WD_REPEATS_2"/>
    <property type="match status" value="4"/>
</dbReference>
<dbReference type="SMART" id="SM00320">
    <property type="entry name" value="WD40"/>
    <property type="match status" value="3"/>
</dbReference>
<dbReference type="SUPFAM" id="SSF50978">
    <property type="entry name" value="WD40 repeat-like"/>
    <property type="match status" value="1"/>
</dbReference>
<evidence type="ECO:0000313" key="5">
    <source>
        <dbReference type="EMBL" id="KIK32707.1"/>
    </source>
</evidence>
<feature type="region of interest" description="Disordered" evidence="4">
    <location>
        <begin position="268"/>
        <end position="294"/>
    </location>
</feature>
<dbReference type="InterPro" id="IPR001680">
    <property type="entry name" value="WD40_rpt"/>
</dbReference>
<dbReference type="InterPro" id="IPR015943">
    <property type="entry name" value="WD40/YVTN_repeat-like_dom_sf"/>
</dbReference>
<keyword evidence="2" id="KW-0677">Repeat</keyword>
<dbReference type="EMBL" id="KN836140">
    <property type="protein sequence ID" value="KIK32707.1"/>
    <property type="molecule type" value="Genomic_DNA"/>
</dbReference>
<sequence length="294" mass="31328">MDGRRIVSGAKDGKIIIWDADTKEIIRHLSHHTDWVICIHFSPDEKRLASASSDGTLKIWDTETLKLVFDIDDHQDKVWTVAYSPDGTKIASGSFDCTPSVLNSHWSPDSCRLISGCDDGQIHFWSASTGAQLGSPLRGHSKAIVSLTISPDAFSPDGQLVATGSDDNMAIFLWDISQESTIMMNAVLPSSIPTATNNTSYIDQLPANFHSLTASSTPLDGLLDGTEFTTEFVGSRDAAASPSPSPPPQGHEIPTQFLASLGVELPDGIGVPPACDTAPSSSPSFPSRGSPIPK</sequence>
<proteinExistence type="predicted"/>
<keyword evidence="6" id="KW-1185">Reference proteome</keyword>
<evidence type="ECO:0000256" key="2">
    <source>
        <dbReference type="ARBA" id="ARBA00022737"/>
    </source>
</evidence>
<evidence type="ECO:0000256" key="3">
    <source>
        <dbReference type="PROSITE-ProRule" id="PRU00221"/>
    </source>
</evidence>
<evidence type="ECO:0000256" key="4">
    <source>
        <dbReference type="SAM" id="MobiDB-lite"/>
    </source>
</evidence>
<dbReference type="InterPro" id="IPR020472">
    <property type="entry name" value="WD40_PAC1"/>
</dbReference>
<evidence type="ECO:0000256" key="1">
    <source>
        <dbReference type="ARBA" id="ARBA00022574"/>
    </source>
</evidence>
<feature type="repeat" description="WD" evidence="3">
    <location>
        <begin position="1"/>
        <end position="28"/>
    </location>
</feature>
<dbReference type="PANTHER" id="PTHR44129">
    <property type="entry name" value="WD REPEAT-CONTAINING PROTEIN POP1"/>
    <property type="match status" value="1"/>
</dbReference>
<gene>
    <name evidence="5" type="ORF">CY34DRAFT_18856</name>
</gene>
<reference evidence="5 6" key="1">
    <citation type="submission" date="2014-04" db="EMBL/GenBank/DDBJ databases">
        <authorList>
            <consortium name="DOE Joint Genome Institute"/>
            <person name="Kuo A."/>
            <person name="Ruytinx J."/>
            <person name="Rineau F."/>
            <person name="Colpaert J."/>
            <person name="Kohler A."/>
            <person name="Nagy L.G."/>
            <person name="Floudas D."/>
            <person name="Copeland A."/>
            <person name="Barry K.W."/>
            <person name="Cichocki N."/>
            <person name="Veneault-Fourrey C."/>
            <person name="LaButti K."/>
            <person name="Lindquist E.A."/>
            <person name="Lipzen A."/>
            <person name="Lundell T."/>
            <person name="Morin E."/>
            <person name="Murat C."/>
            <person name="Sun H."/>
            <person name="Tunlid A."/>
            <person name="Henrissat B."/>
            <person name="Grigoriev I.V."/>
            <person name="Hibbett D.S."/>
            <person name="Martin F."/>
            <person name="Nordberg H.P."/>
            <person name="Cantor M.N."/>
            <person name="Hua S.X."/>
        </authorList>
    </citation>
    <scope>NUCLEOTIDE SEQUENCE [LARGE SCALE GENOMIC DNA]</scope>
    <source>
        <strain evidence="5 6">UH-Slu-Lm8-n1</strain>
    </source>
</reference>
<dbReference type="CDD" id="cd00200">
    <property type="entry name" value="WD40"/>
    <property type="match status" value="1"/>
</dbReference>
<feature type="repeat" description="WD" evidence="3">
    <location>
        <begin position="71"/>
        <end position="96"/>
    </location>
</feature>
<dbReference type="PRINTS" id="PR00320">
    <property type="entry name" value="GPROTEINBRPT"/>
</dbReference>
<accession>A0A0D0AEQ2</accession>
<dbReference type="InterPro" id="IPR036322">
    <property type="entry name" value="WD40_repeat_dom_sf"/>
</dbReference>
<dbReference type="InterPro" id="IPR019775">
    <property type="entry name" value="WD40_repeat_CS"/>
</dbReference>
<dbReference type="InterPro" id="IPR050349">
    <property type="entry name" value="WD_LIS1/nudF_dynein_reg"/>
</dbReference>
<protein>
    <recommendedName>
        <fullName evidence="7">WD40 repeat-like protein</fullName>
    </recommendedName>
</protein>